<gene>
    <name evidence="1" type="ORF">LCGC14_3066770</name>
</gene>
<dbReference type="InterPro" id="IPR008822">
    <property type="entry name" value="Endonuclease_RusA-like"/>
</dbReference>
<name>A0A0F8WHX2_9ZZZZ</name>
<proteinExistence type="predicted"/>
<feature type="non-terminal residue" evidence="1">
    <location>
        <position position="1"/>
    </location>
</feature>
<dbReference type="SUPFAM" id="SSF103084">
    <property type="entry name" value="Holliday junction resolvase RusA"/>
    <property type="match status" value="1"/>
</dbReference>
<dbReference type="Pfam" id="PF05866">
    <property type="entry name" value="RusA"/>
    <property type="match status" value="1"/>
</dbReference>
<dbReference type="AlphaFoldDB" id="A0A0F8WHX2"/>
<protein>
    <submittedName>
        <fullName evidence="1">Uncharacterized protein</fullName>
    </submittedName>
</protein>
<accession>A0A0F8WHX2</accession>
<reference evidence="1" key="1">
    <citation type="journal article" date="2015" name="Nature">
        <title>Complex archaea that bridge the gap between prokaryotes and eukaryotes.</title>
        <authorList>
            <person name="Spang A."/>
            <person name="Saw J.H."/>
            <person name="Jorgensen S.L."/>
            <person name="Zaremba-Niedzwiedzka K."/>
            <person name="Martijn J."/>
            <person name="Lind A.E."/>
            <person name="van Eijk R."/>
            <person name="Schleper C."/>
            <person name="Guy L."/>
            <person name="Ettema T.J."/>
        </authorList>
    </citation>
    <scope>NUCLEOTIDE SEQUENCE</scope>
</reference>
<comment type="caution">
    <text evidence="1">The sequence shown here is derived from an EMBL/GenBank/DDBJ whole genome shotgun (WGS) entry which is preliminary data.</text>
</comment>
<dbReference type="EMBL" id="LAZR01065103">
    <property type="protein sequence ID" value="KKK56213.1"/>
    <property type="molecule type" value="Genomic_DNA"/>
</dbReference>
<evidence type="ECO:0000313" key="1">
    <source>
        <dbReference type="EMBL" id="KKK56213.1"/>
    </source>
</evidence>
<organism evidence="1">
    <name type="scientific">marine sediment metagenome</name>
    <dbReference type="NCBI Taxonomy" id="412755"/>
    <lineage>
        <taxon>unclassified sequences</taxon>
        <taxon>metagenomes</taxon>
        <taxon>ecological metagenomes</taxon>
    </lineage>
</organism>
<dbReference type="Gene3D" id="3.30.1330.70">
    <property type="entry name" value="Holliday junction resolvase RusA"/>
    <property type="match status" value="1"/>
</dbReference>
<dbReference type="GO" id="GO:0000287">
    <property type="term" value="F:magnesium ion binding"/>
    <property type="evidence" value="ECO:0007669"/>
    <property type="project" value="InterPro"/>
</dbReference>
<dbReference type="GO" id="GO:0006281">
    <property type="term" value="P:DNA repair"/>
    <property type="evidence" value="ECO:0007669"/>
    <property type="project" value="InterPro"/>
</dbReference>
<dbReference type="GO" id="GO:0006310">
    <property type="term" value="P:DNA recombination"/>
    <property type="evidence" value="ECO:0007669"/>
    <property type="project" value="InterPro"/>
</dbReference>
<dbReference type="InterPro" id="IPR036614">
    <property type="entry name" value="RusA-like_sf"/>
</dbReference>
<sequence length="49" mass="5517">APDLDNYLKLLLDALNKFAFPDDGQIVQLHADKVYGETPMIEVWIEEAG</sequence>